<protein>
    <submittedName>
        <fullName evidence="1">Uncharacterized protein</fullName>
    </submittedName>
</protein>
<sequence>MVDSNGKTRRIFSSLFMRRKSDKSDMVDEVAVESDLMGTQATLAASNAVKPIPNHYQPSRASSCHIDSRFSRMAMVSIPLQRAQVYPCNDDDDIMTINTSNSNRLSESTLRGSTADFEEMAGLQSEQETDGGRRSIFQTLKRVCTGTPEAAFMGMMKLLQSGRFLAWRRKGSRPGSSASVAPITLDPDLVLPDAKTIKKDFEGLFERLDVEIKL</sequence>
<reference evidence="1 2" key="1">
    <citation type="submission" date="2016-07" db="EMBL/GenBank/DDBJ databases">
        <title>Pervasive Adenine N6-methylation of Active Genes in Fungi.</title>
        <authorList>
            <consortium name="DOE Joint Genome Institute"/>
            <person name="Mondo S.J."/>
            <person name="Dannebaum R.O."/>
            <person name="Kuo R.C."/>
            <person name="Labutti K."/>
            <person name="Haridas S."/>
            <person name="Kuo A."/>
            <person name="Salamov A."/>
            <person name="Ahrendt S.R."/>
            <person name="Lipzen A."/>
            <person name="Sullivan W."/>
            <person name="Andreopoulos W.B."/>
            <person name="Clum A."/>
            <person name="Lindquist E."/>
            <person name="Daum C."/>
            <person name="Ramamoorthy G.K."/>
            <person name="Gryganskyi A."/>
            <person name="Culley D."/>
            <person name="Magnuson J.K."/>
            <person name="James T.Y."/>
            <person name="O'Malley M.A."/>
            <person name="Stajich J.E."/>
            <person name="Spatafora J.W."/>
            <person name="Visel A."/>
            <person name="Grigoriev I.V."/>
        </authorList>
    </citation>
    <scope>NUCLEOTIDE SEQUENCE [LARGE SCALE GENOMIC DNA]</scope>
    <source>
        <strain evidence="1 2">JEL800</strain>
    </source>
</reference>
<name>A0A1Y2CWD5_9FUNG</name>
<dbReference type="OrthoDB" id="2161521at2759"/>
<dbReference type="Proteomes" id="UP000193642">
    <property type="component" value="Unassembled WGS sequence"/>
</dbReference>
<gene>
    <name evidence="1" type="ORF">BCR33DRAFT_846170</name>
</gene>
<dbReference type="EMBL" id="MCGO01000005">
    <property type="protein sequence ID" value="ORY51349.1"/>
    <property type="molecule type" value="Genomic_DNA"/>
</dbReference>
<organism evidence="1 2">
    <name type="scientific">Rhizoclosmatium globosum</name>
    <dbReference type="NCBI Taxonomy" id="329046"/>
    <lineage>
        <taxon>Eukaryota</taxon>
        <taxon>Fungi</taxon>
        <taxon>Fungi incertae sedis</taxon>
        <taxon>Chytridiomycota</taxon>
        <taxon>Chytridiomycota incertae sedis</taxon>
        <taxon>Chytridiomycetes</taxon>
        <taxon>Chytridiales</taxon>
        <taxon>Chytriomycetaceae</taxon>
        <taxon>Rhizoclosmatium</taxon>
    </lineage>
</organism>
<evidence type="ECO:0000313" key="2">
    <source>
        <dbReference type="Proteomes" id="UP000193642"/>
    </source>
</evidence>
<proteinExistence type="predicted"/>
<accession>A0A1Y2CWD5</accession>
<keyword evidence="2" id="KW-1185">Reference proteome</keyword>
<dbReference type="AlphaFoldDB" id="A0A1Y2CWD5"/>
<evidence type="ECO:0000313" key="1">
    <source>
        <dbReference type="EMBL" id="ORY51349.1"/>
    </source>
</evidence>
<comment type="caution">
    <text evidence="1">The sequence shown here is derived from an EMBL/GenBank/DDBJ whole genome shotgun (WGS) entry which is preliminary data.</text>
</comment>